<dbReference type="RefSeq" id="XP_002909553.1">
    <property type="nucleotide sequence ID" value="XM_002909507.1"/>
</dbReference>
<reference evidence="2" key="1">
    <citation type="journal article" date="2009" name="Nature">
        <title>Genome sequence and analysis of the Irish potato famine pathogen Phytophthora infestans.</title>
        <authorList>
            <consortium name="The Broad Institute Genome Sequencing Platform"/>
            <person name="Haas B.J."/>
            <person name="Kamoun S."/>
            <person name="Zody M.C."/>
            <person name="Jiang R.H."/>
            <person name="Handsaker R.E."/>
            <person name="Cano L.M."/>
            <person name="Grabherr M."/>
            <person name="Kodira C.D."/>
            <person name="Raffaele S."/>
            <person name="Torto-Alalibo T."/>
            <person name="Bozkurt T.O."/>
            <person name="Ah-Fong A.M."/>
            <person name="Alvarado L."/>
            <person name="Anderson V.L."/>
            <person name="Armstrong M.R."/>
            <person name="Avrova A."/>
            <person name="Baxter L."/>
            <person name="Beynon J."/>
            <person name="Boevink P.C."/>
            <person name="Bollmann S.R."/>
            <person name="Bos J.I."/>
            <person name="Bulone V."/>
            <person name="Cai G."/>
            <person name="Cakir C."/>
            <person name="Carrington J.C."/>
            <person name="Chawner M."/>
            <person name="Conti L."/>
            <person name="Costanzo S."/>
            <person name="Ewan R."/>
            <person name="Fahlgren N."/>
            <person name="Fischbach M.A."/>
            <person name="Fugelstad J."/>
            <person name="Gilroy E.M."/>
            <person name="Gnerre S."/>
            <person name="Green P.J."/>
            <person name="Grenville-Briggs L.J."/>
            <person name="Griffith J."/>
            <person name="Grunwald N.J."/>
            <person name="Horn K."/>
            <person name="Horner N.R."/>
            <person name="Hu C.H."/>
            <person name="Huitema E."/>
            <person name="Jeong D.H."/>
            <person name="Jones A.M."/>
            <person name="Jones J.D."/>
            <person name="Jones R.W."/>
            <person name="Karlsson E.K."/>
            <person name="Kunjeti S.G."/>
            <person name="Lamour K."/>
            <person name="Liu Z."/>
            <person name="Ma L."/>
            <person name="Maclean D."/>
            <person name="Chibucos M.C."/>
            <person name="McDonald H."/>
            <person name="McWalters J."/>
            <person name="Meijer H.J."/>
            <person name="Morgan W."/>
            <person name="Morris P.F."/>
            <person name="Munro C.A."/>
            <person name="O'Neill K."/>
            <person name="Ospina-Giraldo M."/>
            <person name="Pinzon A."/>
            <person name="Pritchard L."/>
            <person name="Ramsahoye B."/>
            <person name="Ren Q."/>
            <person name="Restrepo S."/>
            <person name="Roy S."/>
            <person name="Sadanandom A."/>
            <person name="Savidor A."/>
            <person name="Schornack S."/>
            <person name="Schwartz D.C."/>
            <person name="Schumann U.D."/>
            <person name="Schwessinger B."/>
            <person name="Seyer L."/>
            <person name="Sharpe T."/>
            <person name="Silvar C."/>
            <person name="Song J."/>
            <person name="Studholme D.J."/>
            <person name="Sykes S."/>
            <person name="Thines M."/>
            <person name="van de Vondervoort P.J."/>
            <person name="Phuntumart V."/>
            <person name="Wawra S."/>
            <person name="Weide R."/>
            <person name="Win J."/>
            <person name="Young C."/>
            <person name="Zhou S."/>
            <person name="Fry W."/>
            <person name="Meyers B.C."/>
            <person name="van West P."/>
            <person name="Ristaino J."/>
            <person name="Govers F."/>
            <person name="Birch P.R."/>
            <person name="Whisson S.C."/>
            <person name="Judelson H.S."/>
            <person name="Nusbaum C."/>
        </authorList>
    </citation>
    <scope>NUCLEOTIDE SEQUENCE [LARGE SCALE GENOMIC DNA]</scope>
    <source>
        <strain evidence="2">T30-4</strain>
    </source>
</reference>
<dbReference type="EMBL" id="DS028118">
    <property type="protein sequence ID" value="EEY58367.1"/>
    <property type="molecule type" value="Genomic_DNA"/>
</dbReference>
<keyword evidence="2" id="KW-1185">Reference proteome</keyword>
<dbReference type="eggNOG" id="ENOG502RG84">
    <property type="taxonomic scope" value="Eukaryota"/>
</dbReference>
<dbReference type="HOGENOM" id="CLU_1622223_0_0_1"/>
<dbReference type="STRING" id="403677.D0MS98"/>
<dbReference type="Proteomes" id="UP000006643">
    <property type="component" value="Unassembled WGS sequence"/>
</dbReference>
<gene>
    <name evidence="1" type="ORF">PITG_01028</name>
</gene>
<dbReference type="OrthoDB" id="129120at2759"/>
<accession>D0MS98</accession>
<evidence type="ECO:0000313" key="1">
    <source>
        <dbReference type="EMBL" id="EEY58367.1"/>
    </source>
</evidence>
<sequence length="164" mass="18518">MRGMKKRKSSEFTQRQATPISLDMLRVLHSHLESAPGFTEASRLWFLANVTLGIVRPSTSDPEVSISYGVPLDVLTHLTTWLTYVETKTDHKWDDDDYIFPALSKISKSVIKTDAVYTCCENVRVEWGKEIGDISGSLLTHSAALAPRTYLCSRRLNDDGHFAW</sequence>
<dbReference type="KEGG" id="pif:PITG_01028"/>
<name>D0MS98_PHYIT</name>
<protein>
    <submittedName>
        <fullName evidence="1">Uncharacterized protein</fullName>
    </submittedName>
</protein>
<organism evidence="1 2">
    <name type="scientific">Phytophthora infestans (strain T30-4)</name>
    <name type="common">Potato late blight agent</name>
    <dbReference type="NCBI Taxonomy" id="403677"/>
    <lineage>
        <taxon>Eukaryota</taxon>
        <taxon>Sar</taxon>
        <taxon>Stramenopiles</taxon>
        <taxon>Oomycota</taxon>
        <taxon>Peronosporomycetes</taxon>
        <taxon>Peronosporales</taxon>
        <taxon>Peronosporaceae</taxon>
        <taxon>Phytophthora</taxon>
    </lineage>
</organism>
<dbReference type="VEuPathDB" id="FungiDB:PITG_01028"/>
<evidence type="ECO:0000313" key="2">
    <source>
        <dbReference type="Proteomes" id="UP000006643"/>
    </source>
</evidence>
<dbReference type="AlphaFoldDB" id="D0MS98"/>
<dbReference type="InParanoid" id="D0MS98"/>
<dbReference type="GeneID" id="9473350"/>
<proteinExistence type="predicted"/>